<dbReference type="InterPro" id="IPR029684">
    <property type="entry name" value="Schlafen"/>
</dbReference>
<dbReference type="Gene3D" id="3.30.950.30">
    <property type="entry name" value="Schlafen, AAA domain"/>
    <property type="match status" value="1"/>
</dbReference>
<dbReference type="EMBL" id="KK709381">
    <property type="protein sequence ID" value="KFQ32376.1"/>
    <property type="molecule type" value="Genomic_DNA"/>
</dbReference>
<keyword evidence="3" id="KW-0067">ATP-binding</keyword>
<dbReference type="Pfam" id="PF04326">
    <property type="entry name" value="SLFN_AlbA_2"/>
    <property type="match status" value="1"/>
</dbReference>
<dbReference type="Pfam" id="PF17057">
    <property type="entry name" value="B3R"/>
    <property type="match status" value="1"/>
</dbReference>
<reference evidence="8 9" key="1">
    <citation type="submission" date="2014-04" db="EMBL/GenBank/DDBJ databases">
        <title>Genome evolution of avian class.</title>
        <authorList>
            <person name="Zhang G."/>
            <person name="Li C."/>
        </authorList>
    </citation>
    <scope>NUCLEOTIDE SEQUENCE [LARGE SCALE GENOMIC DNA]</scope>
    <source>
        <strain evidence="8">BGI_N331</strain>
    </source>
</reference>
<dbReference type="InterPro" id="IPR007421">
    <property type="entry name" value="Schlafen_AlbA_2_dom"/>
</dbReference>
<name>A0A091R0F9_MERNU</name>
<protein>
    <submittedName>
        <fullName evidence="8">Schlafen family member 13</fullName>
    </submittedName>
</protein>
<dbReference type="Gene3D" id="3.40.50.300">
    <property type="entry name" value="P-loop containing nucleotide triphosphate hydrolases"/>
    <property type="match status" value="1"/>
</dbReference>
<dbReference type="InterPro" id="IPR027417">
    <property type="entry name" value="P-loop_NTPase"/>
</dbReference>
<accession>A0A091R0F9</accession>
<evidence type="ECO:0000259" key="7">
    <source>
        <dbReference type="Pfam" id="PF21026"/>
    </source>
</evidence>
<dbReference type="AlphaFoldDB" id="A0A091R0F9"/>
<organism evidence="8 9">
    <name type="scientific">Merops nubicus</name>
    <name type="common">Northern carmine bee-eater</name>
    <dbReference type="NCBI Taxonomy" id="57421"/>
    <lineage>
        <taxon>Eukaryota</taxon>
        <taxon>Metazoa</taxon>
        <taxon>Chordata</taxon>
        <taxon>Craniata</taxon>
        <taxon>Vertebrata</taxon>
        <taxon>Euteleostomi</taxon>
        <taxon>Archelosauria</taxon>
        <taxon>Archosauria</taxon>
        <taxon>Dinosauria</taxon>
        <taxon>Saurischia</taxon>
        <taxon>Theropoda</taxon>
        <taxon>Coelurosauria</taxon>
        <taxon>Aves</taxon>
        <taxon>Neognathae</taxon>
        <taxon>Neoaves</taxon>
        <taxon>Telluraves</taxon>
        <taxon>Coraciimorphae</taxon>
        <taxon>Coraciiformes</taxon>
        <taxon>Meropidae</taxon>
        <taxon>Merops</taxon>
    </lineage>
</organism>
<evidence type="ECO:0000313" key="8">
    <source>
        <dbReference type="EMBL" id="KFQ32376.1"/>
    </source>
</evidence>
<dbReference type="Proteomes" id="UP000052967">
    <property type="component" value="Unassembled WGS sequence"/>
</dbReference>
<comment type="similarity">
    <text evidence="1">Belongs to the Schlafen family. Subgroup III subfamily.</text>
</comment>
<evidence type="ECO:0000256" key="3">
    <source>
        <dbReference type="ARBA" id="ARBA00022840"/>
    </source>
</evidence>
<dbReference type="InterPro" id="IPR018647">
    <property type="entry name" value="SLFN_3-like_DNA/RNA_helicase"/>
</dbReference>
<dbReference type="GO" id="GO:0005524">
    <property type="term" value="F:ATP binding"/>
    <property type="evidence" value="ECO:0007669"/>
    <property type="project" value="UniProtKB-KW"/>
</dbReference>
<evidence type="ECO:0000256" key="2">
    <source>
        <dbReference type="ARBA" id="ARBA00022741"/>
    </source>
</evidence>
<dbReference type="PANTHER" id="PTHR12155">
    <property type="entry name" value="SCHLAFEN"/>
    <property type="match status" value="1"/>
</dbReference>
<gene>
    <name evidence="8" type="ORF">N331_06523</name>
</gene>
<dbReference type="InterPro" id="IPR048729">
    <property type="entry name" value="SLFN_GTPase-like"/>
</dbReference>
<feature type="domain" description="Schlafen GTPase-like" evidence="7">
    <location>
        <begin position="395"/>
        <end position="533"/>
    </location>
</feature>
<sequence>YPEVVLCVGKIRFGEKARKKMPINSKQDQKYTLACAVCALLNSGGGVVKAEIENEDYNLERDRIGPDLEETFQSLLLFPDWTEYLDFEQRDNHLLIFIKTWSSKSTSSTITKPRICSLSTGLHAKSGTSLSHMNPIQALSFLKGKESEGRRELGSSPPPKIRRNTMAIEGAKDVTDDTVAKFFNRDQLRRGEKLPFTESQYVEFKHYSTEKFLTRVKEVLPQYVAGFANAGGGYFWMGVDDESVVQGFSSSDEGLQDLNSAINSVKDKLTLFHFCGNQSAHQVRYEHRLLPVCCEAGCPCGYVCAVKIHPFTCVVFSEDPASWLVEDRKIRRVKAHEWAERMTDADPDLSKFSETFRLELSLTDGPPLAKPVYSQRGLDGVDDLCKKLFPVISNRIMRTPEKLCEDLFQEHPRLAILMEDQLNQLSEGVLIFSRSWAAELGLPENQDIICDALLVAQDRPPILYTVCKRPVSEDLFEYSRRVACRLKEKLVNTGGYIHKLCVIPKLLTLSPQVNCRKEWDLNVEEMYPRNYSLISSNNRHALMRALTVALLTFRSFLSDRVGFEFLNLLTHKQYQLLSENLYKTKKLYVYGLPGTGKTVVALRIIEKIKTMLQCSREEVLYVCENQPLRDFVRQKDICQAETRVGFLKRRFEGVKHIIIDEAQNFRKEAGDWYGKALALTSSQHLPEPGFFWIFLDYLQQNHCFETGLPPASWHDPVESLTEVVRNASCIYNYLKQKMEEIVKLSTLHIPNKRLESLLCRATCAHAVQGHVDVRRLDMAEIAKYVAEHCQRYLKNGYSEKDIAVLCYTDEAAREYEAILASEIRLKLKLSLRRMEGWGWKERAVLDSVRRFSGLERRIVFGIIPPSFPFDKEISGNVLVCVASRANLNLHLL</sequence>
<dbReference type="PANTHER" id="PTHR12155:SF30">
    <property type="entry name" value="PROTEIN SLFN14"/>
    <property type="match status" value="1"/>
</dbReference>
<feature type="non-terminal residue" evidence="8">
    <location>
        <position position="1"/>
    </location>
</feature>
<evidence type="ECO:0000256" key="1">
    <source>
        <dbReference type="ARBA" id="ARBA00010114"/>
    </source>
</evidence>
<dbReference type="InterPro" id="IPR038461">
    <property type="entry name" value="Schlafen_AlbA_2_dom_sf"/>
</dbReference>
<feature type="domain" description="Poxin-Schlafen/Schlafen-like N-terminal" evidence="6">
    <location>
        <begin position="78"/>
        <end position="196"/>
    </location>
</feature>
<feature type="non-terminal residue" evidence="8">
    <location>
        <position position="892"/>
    </location>
</feature>
<evidence type="ECO:0000313" key="9">
    <source>
        <dbReference type="Proteomes" id="UP000052967"/>
    </source>
</evidence>
<evidence type="ECO:0000259" key="4">
    <source>
        <dbReference type="Pfam" id="PF04326"/>
    </source>
</evidence>
<feature type="domain" description="Schlafen group 3-like DNA/RNA helicase" evidence="5">
    <location>
        <begin position="587"/>
        <end position="667"/>
    </location>
</feature>
<dbReference type="InterPro" id="IPR031450">
    <property type="entry name" value="Poxin-SLFN/SLFN_N"/>
</dbReference>
<keyword evidence="2" id="KW-0547">Nucleotide-binding</keyword>
<feature type="domain" description="Schlafen AlbA-2" evidence="4">
    <location>
        <begin position="198"/>
        <end position="315"/>
    </location>
</feature>
<keyword evidence="9" id="KW-1185">Reference proteome</keyword>
<evidence type="ECO:0000259" key="5">
    <source>
        <dbReference type="Pfam" id="PF09848"/>
    </source>
</evidence>
<dbReference type="SUPFAM" id="SSF52540">
    <property type="entry name" value="P-loop containing nucleoside triphosphate hydrolases"/>
    <property type="match status" value="1"/>
</dbReference>
<dbReference type="Pfam" id="PF09848">
    <property type="entry name" value="SLFN-g3_helicase"/>
    <property type="match status" value="1"/>
</dbReference>
<dbReference type="Pfam" id="PF21026">
    <property type="entry name" value="SLFN_GTPase-like"/>
    <property type="match status" value="1"/>
</dbReference>
<proteinExistence type="inferred from homology"/>
<evidence type="ECO:0000259" key="6">
    <source>
        <dbReference type="Pfam" id="PF17057"/>
    </source>
</evidence>